<comment type="caution">
    <text evidence="1">The sequence shown here is derived from an EMBL/GenBank/DDBJ whole genome shotgun (WGS) entry which is preliminary data.</text>
</comment>
<dbReference type="AlphaFoldDB" id="A0A4S8I8J4"/>
<dbReference type="EMBL" id="PYDT01000011">
    <property type="protein sequence ID" value="THU44275.1"/>
    <property type="molecule type" value="Genomic_DNA"/>
</dbReference>
<evidence type="ECO:0000313" key="1">
    <source>
        <dbReference type="EMBL" id="THU44275.1"/>
    </source>
</evidence>
<reference evidence="1 2" key="1">
    <citation type="journal article" date="2019" name="Nat. Plants">
        <title>Genome sequencing of Musa balbisiana reveals subgenome evolution and function divergence in polyploid bananas.</title>
        <authorList>
            <person name="Yao X."/>
        </authorList>
    </citation>
    <scope>NUCLEOTIDE SEQUENCE [LARGE SCALE GENOMIC DNA]</scope>
    <source>
        <strain evidence="2">cv. DH-PKW</strain>
        <tissue evidence="1">Leaves</tissue>
    </source>
</reference>
<evidence type="ECO:0000313" key="2">
    <source>
        <dbReference type="Proteomes" id="UP000317650"/>
    </source>
</evidence>
<organism evidence="1 2">
    <name type="scientific">Musa balbisiana</name>
    <name type="common">Banana</name>
    <dbReference type="NCBI Taxonomy" id="52838"/>
    <lineage>
        <taxon>Eukaryota</taxon>
        <taxon>Viridiplantae</taxon>
        <taxon>Streptophyta</taxon>
        <taxon>Embryophyta</taxon>
        <taxon>Tracheophyta</taxon>
        <taxon>Spermatophyta</taxon>
        <taxon>Magnoliopsida</taxon>
        <taxon>Liliopsida</taxon>
        <taxon>Zingiberales</taxon>
        <taxon>Musaceae</taxon>
        <taxon>Musa</taxon>
    </lineage>
</organism>
<name>A0A4S8I8J4_MUSBA</name>
<dbReference type="Proteomes" id="UP000317650">
    <property type="component" value="Chromosome 2"/>
</dbReference>
<protein>
    <submittedName>
        <fullName evidence="1">Uncharacterized protein</fullName>
    </submittedName>
</protein>
<keyword evidence="2" id="KW-1185">Reference proteome</keyword>
<accession>A0A4S8I8J4</accession>
<sequence>MDQLGANAANSGPLTPLSYLKRTAPIYGDCPSVVYNLVHDPPSLPPPSPPSASPAATWYCIARTLRVPTSSFTFPVKIHRSYLLHAF</sequence>
<proteinExistence type="predicted"/>
<gene>
    <name evidence="1" type="ORF">C4D60_Mb02t05690</name>
</gene>